<keyword evidence="12" id="KW-1185">Reference proteome</keyword>
<reference evidence="11" key="1">
    <citation type="submission" date="2023-06" db="EMBL/GenBank/DDBJ databases">
        <authorList>
            <person name="Delattre M."/>
        </authorList>
    </citation>
    <scope>NUCLEOTIDE SEQUENCE</scope>
    <source>
        <strain evidence="11">AF72</strain>
    </source>
</reference>
<evidence type="ECO:0000259" key="10">
    <source>
        <dbReference type="Pfam" id="PF25879"/>
    </source>
</evidence>
<sequence>MVYFVCGRCNDSLKKQQVQTHEYKCRSNQYSCVDCQSTFTGKSYDEHRKCITENEKYGGKNFVAKVNKGEAKQNQWTDQVERAITAVNEPGLKDLLQRITGFSNIPRKEAKFINFLMNSIRIHNRNLCERAWAAISEEARKIQEEEAAAKKQDIEKSEEKPSAMVEESKEEKLNVNGPLKWKASIKRKLDDAGGEMQVKKLKEAMLGEFLATGGVKEDFDGVFCYKLRKADAYVKGDSVRLPVYGASTRS</sequence>
<evidence type="ECO:0000256" key="1">
    <source>
        <dbReference type="ARBA" id="ARBA00004123"/>
    </source>
</evidence>
<dbReference type="GO" id="GO:0006364">
    <property type="term" value="P:rRNA processing"/>
    <property type="evidence" value="ECO:0007669"/>
    <property type="project" value="TreeGrafter"/>
</dbReference>
<dbReference type="InterPro" id="IPR014898">
    <property type="entry name" value="Znf_C2H2_LYAR"/>
</dbReference>
<dbReference type="InterPro" id="IPR039999">
    <property type="entry name" value="LYAR"/>
</dbReference>
<evidence type="ECO:0000256" key="5">
    <source>
        <dbReference type="ARBA" id="ARBA00022833"/>
    </source>
</evidence>
<name>A0AA36CKP6_9BILA</name>
<keyword evidence="4 7" id="KW-0863">Zinc-finger</keyword>
<evidence type="ECO:0000256" key="6">
    <source>
        <dbReference type="ARBA" id="ARBA00023242"/>
    </source>
</evidence>
<proteinExistence type="predicted"/>
<keyword evidence="6" id="KW-0539">Nucleus</keyword>
<dbReference type="PANTHER" id="PTHR13100:SF10">
    <property type="entry name" value="CELL GROWTH-REGULATING NUCLEOLAR PROTEIN"/>
    <property type="match status" value="1"/>
</dbReference>
<evidence type="ECO:0000259" key="9">
    <source>
        <dbReference type="Pfam" id="PF08790"/>
    </source>
</evidence>
<dbReference type="Pfam" id="PF25879">
    <property type="entry name" value="WHD_LYAR"/>
    <property type="match status" value="1"/>
</dbReference>
<evidence type="ECO:0000256" key="2">
    <source>
        <dbReference type="ARBA" id="ARBA00022723"/>
    </source>
</evidence>
<dbReference type="FunFam" id="3.30.1490.490:FF:000001">
    <property type="entry name" value="cell growth-regulating nucleolar protein-like"/>
    <property type="match status" value="1"/>
</dbReference>
<keyword evidence="5" id="KW-0862">Zinc</keyword>
<dbReference type="GO" id="GO:0008270">
    <property type="term" value="F:zinc ion binding"/>
    <property type="evidence" value="ECO:0007669"/>
    <property type="project" value="UniProtKB-KW"/>
</dbReference>
<feature type="domain" description="Zinc finger C2H2 LYAR-type" evidence="9">
    <location>
        <begin position="30"/>
        <end position="57"/>
    </location>
</feature>
<dbReference type="EMBL" id="CATQJA010002289">
    <property type="protein sequence ID" value="CAJ0570318.1"/>
    <property type="molecule type" value="Genomic_DNA"/>
</dbReference>
<comment type="caution">
    <text evidence="11">The sequence shown here is derived from an EMBL/GenBank/DDBJ whole genome shotgun (WGS) entry which is preliminary data.</text>
</comment>
<evidence type="ECO:0000256" key="3">
    <source>
        <dbReference type="ARBA" id="ARBA00022737"/>
    </source>
</evidence>
<accession>A0AA36CKP6</accession>
<organism evidence="11 12">
    <name type="scientific">Mesorhabditis spiculigera</name>
    <dbReference type="NCBI Taxonomy" id="96644"/>
    <lineage>
        <taxon>Eukaryota</taxon>
        <taxon>Metazoa</taxon>
        <taxon>Ecdysozoa</taxon>
        <taxon>Nematoda</taxon>
        <taxon>Chromadorea</taxon>
        <taxon>Rhabditida</taxon>
        <taxon>Rhabditina</taxon>
        <taxon>Rhabditomorpha</taxon>
        <taxon>Rhabditoidea</taxon>
        <taxon>Rhabditidae</taxon>
        <taxon>Mesorhabditinae</taxon>
        <taxon>Mesorhabditis</taxon>
    </lineage>
</organism>
<dbReference type="GO" id="GO:0000122">
    <property type="term" value="P:negative regulation of transcription by RNA polymerase II"/>
    <property type="evidence" value="ECO:0007669"/>
    <property type="project" value="TreeGrafter"/>
</dbReference>
<protein>
    <recommendedName>
        <fullName evidence="13">Cell growth-regulating nucleolar protein</fullName>
    </recommendedName>
</protein>
<evidence type="ECO:0000313" key="12">
    <source>
        <dbReference type="Proteomes" id="UP001177023"/>
    </source>
</evidence>
<evidence type="ECO:0000256" key="4">
    <source>
        <dbReference type="ARBA" id="ARBA00022771"/>
    </source>
</evidence>
<dbReference type="GO" id="GO:0005730">
    <property type="term" value="C:nucleolus"/>
    <property type="evidence" value="ECO:0007669"/>
    <property type="project" value="TreeGrafter"/>
</dbReference>
<gene>
    <name evidence="11" type="ORF">MSPICULIGERA_LOCUS8762</name>
</gene>
<evidence type="ECO:0000256" key="7">
    <source>
        <dbReference type="PROSITE-ProRule" id="PRU01145"/>
    </source>
</evidence>
<keyword evidence="2" id="KW-0479">Metal-binding</keyword>
<comment type="subcellular location">
    <subcellularLocation>
        <location evidence="1">Nucleus</location>
    </subcellularLocation>
</comment>
<feature type="domain" description="Cell growth-regulating nucleolar protein-like winged helix" evidence="10">
    <location>
        <begin position="179"/>
        <end position="241"/>
    </location>
</feature>
<dbReference type="Proteomes" id="UP001177023">
    <property type="component" value="Unassembled WGS sequence"/>
</dbReference>
<dbReference type="InterPro" id="IPR036236">
    <property type="entry name" value="Znf_C2H2_sf"/>
</dbReference>
<evidence type="ECO:0000313" key="11">
    <source>
        <dbReference type="EMBL" id="CAJ0570318.1"/>
    </source>
</evidence>
<keyword evidence="3" id="KW-0677">Repeat</keyword>
<dbReference type="InterPro" id="IPR058719">
    <property type="entry name" value="WHD_LYAR"/>
</dbReference>
<feature type="region of interest" description="Disordered" evidence="8">
    <location>
        <begin position="146"/>
        <end position="169"/>
    </location>
</feature>
<dbReference type="Gene3D" id="3.30.1490.490">
    <property type="match status" value="1"/>
</dbReference>
<dbReference type="SUPFAM" id="SSF57667">
    <property type="entry name" value="beta-beta-alpha zinc fingers"/>
    <property type="match status" value="2"/>
</dbReference>
<dbReference type="Pfam" id="PF08790">
    <property type="entry name" value="zf-LYAR"/>
    <property type="match status" value="1"/>
</dbReference>
<evidence type="ECO:0008006" key="13">
    <source>
        <dbReference type="Google" id="ProtNLM"/>
    </source>
</evidence>
<feature type="non-terminal residue" evidence="11">
    <location>
        <position position="1"/>
    </location>
</feature>
<dbReference type="PANTHER" id="PTHR13100">
    <property type="entry name" value="CELL GROWTH-REGULATING NUCLEOLAR PROTEIN LYAR"/>
    <property type="match status" value="1"/>
</dbReference>
<dbReference type="PROSITE" id="PS51804">
    <property type="entry name" value="ZF_C2HC_LYAR"/>
    <property type="match status" value="2"/>
</dbReference>
<dbReference type="GO" id="GO:0003677">
    <property type="term" value="F:DNA binding"/>
    <property type="evidence" value="ECO:0007669"/>
    <property type="project" value="InterPro"/>
</dbReference>
<evidence type="ECO:0000256" key="8">
    <source>
        <dbReference type="SAM" id="MobiDB-lite"/>
    </source>
</evidence>
<dbReference type="AlphaFoldDB" id="A0AA36CKP6"/>